<dbReference type="AlphaFoldDB" id="A2DJF9"/>
<reference evidence="3" key="1">
    <citation type="submission" date="2006-10" db="EMBL/GenBank/DDBJ databases">
        <authorList>
            <person name="Amadeo P."/>
            <person name="Zhao Q."/>
            <person name="Wortman J."/>
            <person name="Fraser-Liggett C."/>
            <person name="Carlton J."/>
        </authorList>
    </citation>
    <scope>NUCLEOTIDE SEQUENCE</scope>
    <source>
        <strain evidence="3">G3</strain>
    </source>
</reference>
<proteinExistence type="predicted"/>
<keyword evidence="1" id="KW-0175">Coiled coil</keyword>
<evidence type="ECO:0000313" key="4">
    <source>
        <dbReference type="Proteomes" id="UP000001542"/>
    </source>
</evidence>
<dbReference type="InParanoid" id="A2DJF9"/>
<dbReference type="VEuPathDB" id="TrichDB:TVAGG3_0543060"/>
<feature type="region of interest" description="Disordered" evidence="2">
    <location>
        <begin position="170"/>
        <end position="217"/>
    </location>
</feature>
<evidence type="ECO:0000313" key="3">
    <source>
        <dbReference type="EMBL" id="EAY19546.1"/>
    </source>
</evidence>
<evidence type="ECO:0000256" key="1">
    <source>
        <dbReference type="SAM" id="Coils"/>
    </source>
</evidence>
<dbReference type="OrthoDB" id="10566921at2759"/>
<name>A2DJF9_TRIV3</name>
<dbReference type="Proteomes" id="UP000001542">
    <property type="component" value="Unassembled WGS sequence"/>
</dbReference>
<gene>
    <name evidence="3" type="ORF">TVAG_136770</name>
</gene>
<dbReference type="KEGG" id="tva:5465074"/>
<keyword evidence="4" id="KW-1185">Reference proteome</keyword>
<reference evidence="3" key="2">
    <citation type="journal article" date="2007" name="Science">
        <title>Draft genome sequence of the sexually transmitted pathogen Trichomonas vaginalis.</title>
        <authorList>
            <person name="Carlton J.M."/>
            <person name="Hirt R.P."/>
            <person name="Silva J.C."/>
            <person name="Delcher A.L."/>
            <person name="Schatz M."/>
            <person name="Zhao Q."/>
            <person name="Wortman J.R."/>
            <person name="Bidwell S.L."/>
            <person name="Alsmark U.C.M."/>
            <person name="Besteiro S."/>
            <person name="Sicheritz-Ponten T."/>
            <person name="Noel C.J."/>
            <person name="Dacks J.B."/>
            <person name="Foster P.G."/>
            <person name="Simillion C."/>
            <person name="Van de Peer Y."/>
            <person name="Miranda-Saavedra D."/>
            <person name="Barton G.J."/>
            <person name="Westrop G.D."/>
            <person name="Mueller S."/>
            <person name="Dessi D."/>
            <person name="Fiori P.L."/>
            <person name="Ren Q."/>
            <person name="Paulsen I."/>
            <person name="Zhang H."/>
            <person name="Bastida-Corcuera F.D."/>
            <person name="Simoes-Barbosa A."/>
            <person name="Brown M.T."/>
            <person name="Hayes R.D."/>
            <person name="Mukherjee M."/>
            <person name="Okumura C.Y."/>
            <person name="Schneider R."/>
            <person name="Smith A.J."/>
            <person name="Vanacova S."/>
            <person name="Villalvazo M."/>
            <person name="Haas B.J."/>
            <person name="Pertea M."/>
            <person name="Feldblyum T.V."/>
            <person name="Utterback T.R."/>
            <person name="Shu C.L."/>
            <person name="Osoegawa K."/>
            <person name="de Jong P.J."/>
            <person name="Hrdy I."/>
            <person name="Horvathova L."/>
            <person name="Zubacova Z."/>
            <person name="Dolezal P."/>
            <person name="Malik S.B."/>
            <person name="Logsdon J.M. Jr."/>
            <person name="Henze K."/>
            <person name="Gupta A."/>
            <person name="Wang C.C."/>
            <person name="Dunne R.L."/>
            <person name="Upcroft J.A."/>
            <person name="Upcroft P."/>
            <person name="White O."/>
            <person name="Salzberg S.L."/>
            <person name="Tang P."/>
            <person name="Chiu C.-H."/>
            <person name="Lee Y.-S."/>
            <person name="Embley T.M."/>
            <person name="Coombs G.H."/>
            <person name="Mottram J.C."/>
            <person name="Tachezy J."/>
            <person name="Fraser-Liggett C.M."/>
            <person name="Johnson P.J."/>
        </authorList>
    </citation>
    <scope>NUCLEOTIDE SEQUENCE [LARGE SCALE GENOMIC DNA]</scope>
    <source>
        <strain evidence="3">G3</strain>
    </source>
</reference>
<dbReference type="VEuPathDB" id="TrichDB:TVAG_136770"/>
<organism evidence="3 4">
    <name type="scientific">Trichomonas vaginalis (strain ATCC PRA-98 / G3)</name>
    <dbReference type="NCBI Taxonomy" id="412133"/>
    <lineage>
        <taxon>Eukaryota</taxon>
        <taxon>Metamonada</taxon>
        <taxon>Parabasalia</taxon>
        <taxon>Trichomonadida</taxon>
        <taxon>Trichomonadidae</taxon>
        <taxon>Trichomonas</taxon>
    </lineage>
</organism>
<accession>A2DJF9</accession>
<dbReference type="RefSeq" id="XP_001580532.1">
    <property type="nucleotide sequence ID" value="XM_001580482.1"/>
</dbReference>
<feature type="coiled-coil region" evidence="1">
    <location>
        <begin position="15"/>
        <end position="166"/>
    </location>
</feature>
<protein>
    <submittedName>
        <fullName evidence="3">Uncharacterized protein</fullName>
    </submittedName>
</protein>
<evidence type="ECO:0000256" key="2">
    <source>
        <dbReference type="SAM" id="MobiDB-lite"/>
    </source>
</evidence>
<sequence>MSDEQGIIDTINLAIKTQEEMKAQLLSEIAKLEQQNNSPSKTEATIKFYRSSIEHLEIEKQSLNEKIHQMKQVEYPTLQQKLQRITQKNQSVEARIKSLKKVRHEEILKKMDKPERAKKHVLKYIEKVKKEIQDLTKDGDNLNKKIVESKDQLQRLQQANLTTQRQAAHTSWASEISDEALHNSTTSARPRKRPLRSLQARNSAYLPPDPTRFSPYF</sequence>
<dbReference type="EMBL" id="DS113207">
    <property type="protein sequence ID" value="EAY19546.1"/>
    <property type="molecule type" value="Genomic_DNA"/>
</dbReference>
<dbReference type="SMR" id="A2DJF9"/>